<dbReference type="AlphaFoldDB" id="A0A8F6TZ54"/>
<evidence type="ECO:0000313" key="2">
    <source>
        <dbReference type="Proteomes" id="UP000825009"/>
    </source>
</evidence>
<dbReference type="EMBL" id="CP079194">
    <property type="protein sequence ID" value="QXT40412.1"/>
    <property type="molecule type" value="Genomic_DNA"/>
</dbReference>
<dbReference type="Proteomes" id="UP000825009">
    <property type="component" value="Chromosome"/>
</dbReference>
<dbReference type="KEGG" id="gce:KYE46_03950"/>
<name>A0A8F6TZ54_9RHOB</name>
<dbReference type="RefSeq" id="WP_219003613.1">
    <property type="nucleotide sequence ID" value="NZ_CP079194.1"/>
</dbReference>
<proteinExistence type="predicted"/>
<gene>
    <name evidence="1" type="ORF">KYE46_03950</name>
</gene>
<accession>A0A8F6TZ54</accession>
<reference evidence="1 2" key="1">
    <citation type="submission" date="2021-07" db="EMBL/GenBank/DDBJ databases">
        <title>A novel Jannaschia species isolated from marine dinoflagellate Ceratoperidinium margalefii.</title>
        <authorList>
            <person name="Jiang Y."/>
            <person name="Li Z."/>
        </authorList>
    </citation>
    <scope>NUCLEOTIDE SEQUENCE [LARGE SCALE GENOMIC DNA]</scope>
    <source>
        <strain evidence="1 2">J12C1-MA-4</strain>
    </source>
</reference>
<organism evidence="1 2">
    <name type="scientific">Gymnodinialimonas ceratoperidinii</name>
    <dbReference type="NCBI Taxonomy" id="2856823"/>
    <lineage>
        <taxon>Bacteria</taxon>
        <taxon>Pseudomonadati</taxon>
        <taxon>Pseudomonadota</taxon>
        <taxon>Alphaproteobacteria</taxon>
        <taxon>Rhodobacterales</taxon>
        <taxon>Paracoccaceae</taxon>
        <taxon>Gymnodinialimonas</taxon>
    </lineage>
</organism>
<protein>
    <submittedName>
        <fullName evidence="1">2-dehydro-3-deoxygalactonokinase</fullName>
    </submittedName>
</protein>
<dbReference type="GO" id="GO:0034194">
    <property type="term" value="P:D-galactonate catabolic process"/>
    <property type="evidence" value="ECO:0007669"/>
    <property type="project" value="InterPro"/>
</dbReference>
<dbReference type="Pfam" id="PF05035">
    <property type="entry name" value="DGOK"/>
    <property type="match status" value="1"/>
</dbReference>
<evidence type="ECO:0000313" key="1">
    <source>
        <dbReference type="EMBL" id="QXT40412.1"/>
    </source>
</evidence>
<keyword evidence="2" id="KW-1185">Reference proteome</keyword>
<dbReference type="GO" id="GO:0008671">
    <property type="term" value="F:2-dehydro-3-deoxygalactonokinase activity"/>
    <property type="evidence" value="ECO:0007669"/>
    <property type="project" value="InterPro"/>
</dbReference>
<sequence length="303" mass="32516">MSSNTTYAEWIAVDWGTTHLRAWAMSGDTVKAEAFSEDGMASLTREAFEPALLRLIEPWLGAAATPVVACGMIGARQGWFEAPYVAVPAKPGELQPVQAPTDDKRLNLMIVPGLKQADPADVMRGEETQIAGFLAENKDFDGVLCLPGTHAKWVRISAEEVVSFQTCMTGEMFQLLAEQSVLRHSIAAQGDDPDAFVEAVSDTISRPEKLSQRLFNLRGENVLNALDPATARARLSGYLIGAELASTKPYWLGQEVALAGSPALTAAYEAALRSQGVEARSFDAAPLTRTGLARLHAALTESA</sequence>
<dbReference type="InterPro" id="IPR007729">
    <property type="entry name" value="DGOK"/>
</dbReference>